<dbReference type="Proteomes" id="UP000886998">
    <property type="component" value="Unassembled WGS sequence"/>
</dbReference>
<dbReference type="EMBL" id="BMAV01013046">
    <property type="protein sequence ID" value="GFY60223.1"/>
    <property type="molecule type" value="Genomic_DNA"/>
</dbReference>
<evidence type="ECO:0000313" key="2">
    <source>
        <dbReference type="Proteomes" id="UP000886998"/>
    </source>
</evidence>
<evidence type="ECO:0000313" key="1">
    <source>
        <dbReference type="EMBL" id="GFY60223.1"/>
    </source>
</evidence>
<accession>A0A8X6XW65</accession>
<keyword evidence="2" id="KW-1185">Reference proteome</keyword>
<gene>
    <name evidence="1" type="ORF">TNIN_348601</name>
</gene>
<organism evidence="1 2">
    <name type="scientific">Trichonephila inaurata madagascariensis</name>
    <dbReference type="NCBI Taxonomy" id="2747483"/>
    <lineage>
        <taxon>Eukaryota</taxon>
        <taxon>Metazoa</taxon>
        <taxon>Ecdysozoa</taxon>
        <taxon>Arthropoda</taxon>
        <taxon>Chelicerata</taxon>
        <taxon>Arachnida</taxon>
        <taxon>Araneae</taxon>
        <taxon>Araneomorphae</taxon>
        <taxon>Entelegynae</taxon>
        <taxon>Araneoidea</taxon>
        <taxon>Nephilidae</taxon>
        <taxon>Trichonephila</taxon>
        <taxon>Trichonephila inaurata</taxon>
    </lineage>
</organism>
<reference evidence="1" key="1">
    <citation type="submission" date="2020-08" db="EMBL/GenBank/DDBJ databases">
        <title>Multicomponent nature underlies the extraordinary mechanical properties of spider dragline silk.</title>
        <authorList>
            <person name="Kono N."/>
            <person name="Nakamura H."/>
            <person name="Mori M."/>
            <person name="Yoshida Y."/>
            <person name="Ohtoshi R."/>
            <person name="Malay A.D."/>
            <person name="Moran D.A.P."/>
            <person name="Tomita M."/>
            <person name="Numata K."/>
            <person name="Arakawa K."/>
        </authorList>
    </citation>
    <scope>NUCLEOTIDE SEQUENCE</scope>
</reference>
<name>A0A8X6XW65_9ARAC</name>
<sequence>MSSKVLMVRLGFTVHSSKNFMAHIRVTQLSSSFEQFPHASFEIGQRQNNCRFLERQQSFMKHRKLHQKRKGERVDDSWREPNQEIRAKRVLNTMG</sequence>
<proteinExistence type="predicted"/>
<dbReference type="AlphaFoldDB" id="A0A8X6XW65"/>
<protein>
    <submittedName>
        <fullName evidence="1">Uncharacterized protein</fullName>
    </submittedName>
</protein>
<comment type="caution">
    <text evidence="1">The sequence shown here is derived from an EMBL/GenBank/DDBJ whole genome shotgun (WGS) entry which is preliminary data.</text>
</comment>